<gene>
    <name evidence="2" type="ORF">A3770_20p86220</name>
</gene>
<evidence type="ECO:0000256" key="1">
    <source>
        <dbReference type="SAM" id="Phobius"/>
    </source>
</evidence>
<sequence>MSGPDTARAQLLSARGGDSSVSRADQVSQELLEIAEVGQREGQHFTYKGKRLKNGIIKVSSKEYAQFVVDVRKYRRQACVQISARVCQLVAFVLTAVAVALGTWSITLLFGELNNSFLGDASQLSIRLRPALTNGQLQKVVQDLSGIVGGLQKGVRTVGEIVDGVSNVTDVITEGGGRQYVADVVQNATSVVEPALQDLSAAGNTIGESISNVLSGNSTLEEGLNSVGSAFTDFGNNLVSGLQTTGTQIAEASTEIFCGALSFLCTPPSGSQPSGSGG</sequence>
<dbReference type="EMBL" id="CP031053">
    <property type="protein sequence ID" value="QDZ26104.1"/>
    <property type="molecule type" value="Genomic_DNA"/>
</dbReference>
<name>A0A5B8N337_9CHLO</name>
<dbReference type="Proteomes" id="UP000316726">
    <property type="component" value="Chromosome 20"/>
</dbReference>
<evidence type="ECO:0000313" key="2">
    <source>
        <dbReference type="EMBL" id="QDZ26104.1"/>
    </source>
</evidence>
<keyword evidence="1" id="KW-0472">Membrane</keyword>
<dbReference type="AlphaFoldDB" id="A0A5B8N337"/>
<protein>
    <submittedName>
        <fullName evidence="2">Uncharacterized protein</fullName>
    </submittedName>
</protein>
<keyword evidence="1" id="KW-1133">Transmembrane helix</keyword>
<reference evidence="2 3" key="1">
    <citation type="submission" date="2018-07" db="EMBL/GenBank/DDBJ databases">
        <title>The complete nuclear genome of the prasinophyte Chloropicon primus (CCMP1205).</title>
        <authorList>
            <person name="Pombert J.-F."/>
            <person name="Otis C."/>
            <person name="Turmel M."/>
            <person name="Lemieux C."/>
        </authorList>
    </citation>
    <scope>NUCLEOTIDE SEQUENCE [LARGE SCALE GENOMIC DNA]</scope>
    <source>
        <strain evidence="2 3">CCMP1205</strain>
    </source>
</reference>
<proteinExistence type="predicted"/>
<feature type="transmembrane region" description="Helical" evidence="1">
    <location>
        <begin position="82"/>
        <end position="106"/>
    </location>
</feature>
<organism evidence="2 3">
    <name type="scientific">Chloropicon primus</name>
    <dbReference type="NCBI Taxonomy" id="1764295"/>
    <lineage>
        <taxon>Eukaryota</taxon>
        <taxon>Viridiplantae</taxon>
        <taxon>Chlorophyta</taxon>
        <taxon>Chloropicophyceae</taxon>
        <taxon>Chloropicales</taxon>
        <taxon>Chloropicaceae</taxon>
        <taxon>Chloropicon</taxon>
    </lineage>
</organism>
<accession>A0A5B8N337</accession>
<keyword evidence="3" id="KW-1185">Reference proteome</keyword>
<keyword evidence="1" id="KW-0812">Transmembrane</keyword>
<evidence type="ECO:0000313" key="3">
    <source>
        <dbReference type="Proteomes" id="UP000316726"/>
    </source>
</evidence>